<evidence type="ECO:0000313" key="7">
    <source>
        <dbReference type="EMBL" id="PKA41521.1"/>
    </source>
</evidence>
<evidence type="ECO:0000313" key="8">
    <source>
        <dbReference type="Proteomes" id="UP000232164"/>
    </source>
</evidence>
<reference evidence="7 8" key="2">
    <citation type="submission" date="2017-12" db="EMBL/GenBank/DDBJ databases">
        <title>Genome sequence of Rhizobium sullae HCNT1 isolated from Sulla coronaria nodules and featuring peculiar denitrification phenotypes.</title>
        <authorList>
            <person name="De Diego-Diaz B."/>
            <person name="Treu L."/>
            <person name="Campanaro S."/>
            <person name="Da Silva Duarte V."/>
            <person name="Basaglia M."/>
            <person name="Favaro L."/>
            <person name="Casella S."/>
            <person name="Squartini A."/>
        </authorList>
    </citation>
    <scope>NUCLEOTIDE SEQUENCE [LARGE SCALE GENOMIC DNA]</scope>
    <source>
        <strain evidence="7 8">HCNT1</strain>
    </source>
</reference>
<dbReference type="PROSITE" id="PS00523">
    <property type="entry name" value="SULFATASE_1"/>
    <property type="match status" value="1"/>
</dbReference>
<keyword evidence="3" id="KW-0378">Hydrolase</keyword>
<dbReference type="GO" id="GO:0046872">
    <property type="term" value="F:metal ion binding"/>
    <property type="evidence" value="ECO:0007669"/>
    <property type="project" value="UniProtKB-KW"/>
</dbReference>
<dbReference type="Proteomes" id="UP000232164">
    <property type="component" value="Unassembled WGS sequence"/>
</dbReference>
<name>A0A2N0D5Z3_RHISU</name>
<accession>A0A2N0D5Z3</accession>
<comment type="similarity">
    <text evidence="1">Belongs to the sulfatase family.</text>
</comment>
<protein>
    <recommendedName>
        <fullName evidence="6">Sulfatase N-terminal domain-containing protein</fullName>
    </recommendedName>
</protein>
<feature type="domain" description="Sulfatase N-terminal" evidence="6">
    <location>
        <begin position="47"/>
        <end position="398"/>
    </location>
</feature>
<evidence type="ECO:0000256" key="1">
    <source>
        <dbReference type="ARBA" id="ARBA00008779"/>
    </source>
</evidence>
<dbReference type="STRING" id="1041146.GCA_000427985_06898"/>
<dbReference type="InterPro" id="IPR017850">
    <property type="entry name" value="Alkaline_phosphatase_core_sf"/>
</dbReference>
<evidence type="ECO:0000256" key="5">
    <source>
        <dbReference type="SAM" id="MobiDB-lite"/>
    </source>
</evidence>
<evidence type="ECO:0000256" key="2">
    <source>
        <dbReference type="ARBA" id="ARBA00022723"/>
    </source>
</evidence>
<evidence type="ECO:0000256" key="3">
    <source>
        <dbReference type="ARBA" id="ARBA00022801"/>
    </source>
</evidence>
<keyword evidence="4" id="KW-0106">Calcium</keyword>
<dbReference type="InterPro" id="IPR024607">
    <property type="entry name" value="Sulfatase_CS"/>
</dbReference>
<comment type="caution">
    <text evidence="7">The sequence shown here is derived from an EMBL/GenBank/DDBJ whole genome shotgun (WGS) entry which is preliminary data.</text>
</comment>
<keyword evidence="2" id="KW-0479">Metal-binding</keyword>
<dbReference type="EMBL" id="PIQN01000017">
    <property type="protein sequence ID" value="PKA41521.1"/>
    <property type="molecule type" value="Genomic_DNA"/>
</dbReference>
<evidence type="ECO:0000259" key="6">
    <source>
        <dbReference type="Pfam" id="PF00884"/>
    </source>
</evidence>
<sequence length="530" mass="58830">MGGHRHAAPQAVSLDRSLDRSGIAGESQGRPPRNYAVIIEVNIMIPPNILMIMTDQQRRDTLGVYGCDWIPTPNLDRLGDAGAVFECCTVDNPICTPSRASILTGKPVPGHGVLRVHDNLPLDETLFTERLRQEAGYRTALFGKLHVSSRVQEADHRHPHDGFDIYEWCLEPSVAMQSPFNGYTAWLRETGPDFLAALQRNGRRELHHPEDLHMSRWAADRTIAFIQSMQAERKPFFCLMSLFDPHDPYEDYPSTFRHRIDAAKIADPVVSRTTQPECVQREQQGSYLGRFTDFSPEEIRKIRIGYAVSIAFLDEQIGRVLTALDDAGLTKDTLVIFMSDHGDQLGDHGLFVKGAALYEPTVGVPLLLRWPSHLAAGTRCTALAQGRDVAATCLAAAGLDTQSCPESEDLVAMASQNATKRSSAICAYRNSGVNDSGSLWDPSMQATMARDQRFKLTLYTSDGSSQREFFDLQTDPRETVNLSGDPTYAAIELMLLNDITSFLHYEAATAIPRATSSIPNATQRLQNRIK</sequence>
<dbReference type="AlphaFoldDB" id="A0A2N0D5Z3"/>
<evidence type="ECO:0000256" key="4">
    <source>
        <dbReference type="ARBA" id="ARBA00022837"/>
    </source>
</evidence>
<organism evidence="7 8">
    <name type="scientific">Rhizobium sullae</name>
    <name type="common">Rhizobium hedysari</name>
    <dbReference type="NCBI Taxonomy" id="50338"/>
    <lineage>
        <taxon>Bacteria</taxon>
        <taxon>Pseudomonadati</taxon>
        <taxon>Pseudomonadota</taxon>
        <taxon>Alphaproteobacteria</taxon>
        <taxon>Hyphomicrobiales</taxon>
        <taxon>Rhizobiaceae</taxon>
        <taxon>Rhizobium/Agrobacterium group</taxon>
        <taxon>Rhizobium</taxon>
    </lineage>
</organism>
<dbReference type="InterPro" id="IPR000917">
    <property type="entry name" value="Sulfatase_N"/>
</dbReference>
<dbReference type="PANTHER" id="PTHR42693:SF53">
    <property type="entry name" value="ENDO-4-O-SULFATASE"/>
    <property type="match status" value="1"/>
</dbReference>
<dbReference type="PANTHER" id="PTHR42693">
    <property type="entry name" value="ARYLSULFATASE FAMILY MEMBER"/>
    <property type="match status" value="1"/>
</dbReference>
<dbReference type="Gene3D" id="3.40.720.10">
    <property type="entry name" value="Alkaline Phosphatase, subunit A"/>
    <property type="match status" value="1"/>
</dbReference>
<reference evidence="7 8" key="1">
    <citation type="submission" date="2017-11" db="EMBL/GenBank/DDBJ databases">
        <authorList>
            <person name="Han C.G."/>
        </authorList>
    </citation>
    <scope>NUCLEOTIDE SEQUENCE [LARGE SCALE GENOMIC DNA]</scope>
    <source>
        <strain evidence="7 8">HCNT1</strain>
    </source>
</reference>
<dbReference type="Pfam" id="PF00884">
    <property type="entry name" value="Sulfatase"/>
    <property type="match status" value="1"/>
</dbReference>
<dbReference type="InterPro" id="IPR050738">
    <property type="entry name" value="Sulfatase"/>
</dbReference>
<proteinExistence type="inferred from homology"/>
<dbReference type="GO" id="GO:0004065">
    <property type="term" value="F:arylsulfatase activity"/>
    <property type="evidence" value="ECO:0007669"/>
    <property type="project" value="TreeGrafter"/>
</dbReference>
<feature type="region of interest" description="Disordered" evidence="5">
    <location>
        <begin position="1"/>
        <end position="29"/>
    </location>
</feature>
<gene>
    <name evidence="7" type="ORF">CWR43_22165</name>
</gene>
<dbReference type="SUPFAM" id="SSF53649">
    <property type="entry name" value="Alkaline phosphatase-like"/>
    <property type="match status" value="1"/>
</dbReference>